<dbReference type="Proteomes" id="UP000762271">
    <property type="component" value="Unassembled WGS sequence"/>
</dbReference>
<evidence type="ECO:0000313" key="2">
    <source>
        <dbReference type="EMBL" id="MBT8552074.1"/>
    </source>
</evidence>
<accession>A0A9Q7CTU6</accession>
<evidence type="ECO:0000313" key="6">
    <source>
        <dbReference type="Proteomes" id="UP000783102"/>
    </source>
</evidence>
<protein>
    <submittedName>
        <fullName evidence="2">Uncharacterized protein</fullName>
    </submittedName>
</protein>
<reference evidence="4 5" key="1">
    <citation type="submission" date="2018-06" db="EMBL/GenBank/DDBJ databases">
        <title>Genome of strain Polynucleobacter sp. FUKU-NW-11.</title>
        <authorList>
            <person name="Hahn M.W."/>
        </authorList>
    </citation>
    <scope>NUCLEOTIDE SEQUENCE [LARGE SCALE GENOMIC DNA]</scope>
    <source>
        <strain evidence="4">FUKU-NW-11</strain>
        <strain evidence="5">FUKU-NW11</strain>
    </source>
</reference>
<dbReference type="RefSeq" id="WP_112203202.1">
    <property type="nucleotide sequence ID" value="NZ_CP030086.1"/>
</dbReference>
<dbReference type="KEGG" id="poh:DPM16_02055"/>
<keyword evidence="1" id="KW-0472">Membrane</keyword>
<dbReference type="AlphaFoldDB" id="A0A9Q7CTU6"/>
<keyword evidence="1" id="KW-0812">Transmembrane</keyword>
<dbReference type="EMBL" id="QMCH01000003">
    <property type="protein sequence ID" value="RAZ41842.1"/>
    <property type="molecule type" value="Genomic_DNA"/>
</dbReference>
<dbReference type="Proteomes" id="UP000783102">
    <property type="component" value="Unassembled WGS sequence"/>
</dbReference>
<evidence type="ECO:0000313" key="5">
    <source>
        <dbReference type="Proteomes" id="UP000251072"/>
    </source>
</evidence>
<keyword evidence="5" id="KW-1185">Reference proteome</keyword>
<dbReference type="EMBL" id="JAANGI010000001">
    <property type="protein sequence ID" value="MBT8591034.1"/>
    <property type="molecule type" value="Genomic_DNA"/>
</dbReference>
<feature type="transmembrane region" description="Helical" evidence="1">
    <location>
        <begin position="12"/>
        <end position="29"/>
    </location>
</feature>
<comment type="caution">
    <text evidence="2">The sequence shown here is derived from an EMBL/GenBank/DDBJ whole genome shotgun (WGS) entry which is preliminary data.</text>
</comment>
<keyword evidence="1" id="KW-1133">Transmembrane helix</keyword>
<organism evidence="2 6">
    <name type="scientific">Polynucleobacter paneuropaeus</name>
    <dbReference type="NCBI Taxonomy" id="2527775"/>
    <lineage>
        <taxon>Bacteria</taxon>
        <taxon>Pseudomonadati</taxon>
        <taxon>Pseudomonadota</taxon>
        <taxon>Betaproteobacteria</taxon>
        <taxon>Burkholderiales</taxon>
        <taxon>Burkholderiaceae</taxon>
        <taxon>Polynucleobacter</taxon>
    </lineage>
</organism>
<sequence length="79" mass="8796">MKPFFAKLFDIFTIIATLSFVAGVILFAVDSNNRNGSGNQSTFFISEVLWFAAIIALNYVALGKATLWNGKRHQNQDPK</sequence>
<proteinExistence type="predicted"/>
<evidence type="ECO:0000313" key="4">
    <source>
        <dbReference type="EMBL" id="RAZ41842.1"/>
    </source>
</evidence>
<evidence type="ECO:0000256" key="1">
    <source>
        <dbReference type="SAM" id="Phobius"/>
    </source>
</evidence>
<dbReference type="Proteomes" id="UP000251072">
    <property type="component" value="Unassembled WGS sequence"/>
</dbReference>
<gene>
    <name evidence="4" type="ORF">DP176_04440</name>
    <name evidence="3" type="ORF">G6693_03735</name>
    <name evidence="2" type="ORF">G6731_08915</name>
</gene>
<feature type="transmembrane region" description="Helical" evidence="1">
    <location>
        <begin position="41"/>
        <end position="62"/>
    </location>
</feature>
<reference evidence="2" key="2">
    <citation type="journal article" date="2021" name="Genome Biol. Evol.">
        <title>Continental-Scale Gene Flow Prevents Allopatric Divergence of Pelagic Freshwater Bacteria.</title>
        <authorList>
            <person name="Hoetzinger M."/>
            <person name="Pitt A."/>
            <person name="Huemer A."/>
            <person name="Hahn M.W."/>
        </authorList>
    </citation>
    <scope>NUCLEOTIDE SEQUENCE</scope>
    <source>
        <strain evidence="3">AP-YLGG-20-G6</strain>
        <strain evidence="2">SM1-W8</strain>
    </source>
</reference>
<dbReference type="EMBL" id="JAANEY010000001">
    <property type="protein sequence ID" value="MBT8552074.1"/>
    <property type="molecule type" value="Genomic_DNA"/>
</dbReference>
<evidence type="ECO:0000313" key="3">
    <source>
        <dbReference type="EMBL" id="MBT8591034.1"/>
    </source>
</evidence>
<name>A0A9Q7CTU6_9BURK</name>